<organism evidence="1 2">
    <name type="scientific">Halocaridina rubra</name>
    <name type="common">Hawaiian red shrimp</name>
    <dbReference type="NCBI Taxonomy" id="373956"/>
    <lineage>
        <taxon>Eukaryota</taxon>
        <taxon>Metazoa</taxon>
        <taxon>Ecdysozoa</taxon>
        <taxon>Arthropoda</taxon>
        <taxon>Crustacea</taxon>
        <taxon>Multicrustacea</taxon>
        <taxon>Malacostraca</taxon>
        <taxon>Eumalacostraca</taxon>
        <taxon>Eucarida</taxon>
        <taxon>Decapoda</taxon>
        <taxon>Pleocyemata</taxon>
        <taxon>Caridea</taxon>
        <taxon>Atyoidea</taxon>
        <taxon>Atyidae</taxon>
        <taxon>Halocaridina</taxon>
    </lineage>
</organism>
<comment type="caution">
    <text evidence="1">The sequence shown here is derived from an EMBL/GenBank/DDBJ whole genome shotgun (WGS) entry which is preliminary data.</text>
</comment>
<protein>
    <submittedName>
        <fullName evidence="1">Uncharacterized protein</fullName>
    </submittedName>
</protein>
<reference evidence="1 2" key="1">
    <citation type="submission" date="2023-11" db="EMBL/GenBank/DDBJ databases">
        <title>Halocaridina rubra genome assembly.</title>
        <authorList>
            <person name="Smith C."/>
        </authorList>
    </citation>
    <scope>NUCLEOTIDE SEQUENCE [LARGE SCALE GENOMIC DNA]</scope>
    <source>
        <strain evidence="1">EP-1</strain>
        <tissue evidence="1">Whole</tissue>
    </source>
</reference>
<dbReference type="EMBL" id="JAXCGZ010017098">
    <property type="protein sequence ID" value="KAK7068866.1"/>
    <property type="molecule type" value="Genomic_DNA"/>
</dbReference>
<dbReference type="AlphaFoldDB" id="A0AAN8WMS0"/>
<dbReference type="Proteomes" id="UP001381693">
    <property type="component" value="Unassembled WGS sequence"/>
</dbReference>
<evidence type="ECO:0000313" key="1">
    <source>
        <dbReference type="EMBL" id="KAK7068866.1"/>
    </source>
</evidence>
<name>A0AAN8WMS0_HALRR</name>
<evidence type="ECO:0000313" key="2">
    <source>
        <dbReference type="Proteomes" id="UP001381693"/>
    </source>
</evidence>
<accession>A0AAN8WMS0</accession>
<proteinExistence type="predicted"/>
<sequence length="86" mass="9318">MGVQDGAGVVTQVPTTQQRTVMYSDHNSAVANSGDGSMIAFDSLSKNLMATVTTYITALAEPLHHGFTIDVFNLVIIKFMKSIWIL</sequence>
<keyword evidence="2" id="KW-1185">Reference proteome</keyword>
<gene>
    <name evidence="1" type="ORF">SK128_020675</name>
</gene>